<accession>K0SZ56</accession>
<reference evidence="2 3" key="1">
    <citation type="journal article" date="2012" name="Genome Biol.">
        <title>Genome and low-iron response of an oceanic diatom adapted to chronic iron limitation.</title>
        <authorList>
            <person name="Lommer M."/>
            <person name="Specht M."/>
            <person name="Roy A.S."/>
            <person name="Kraemer L."/>
            <person name="Andreson R."/>
            <person name="Gutowska M.A."/>
            <person name="Wolf J."/>
            <person name="Bergner S.V."/>
            <person name="Schilhabel M.B."/>
            <person name="Klostermeier U.C."/>
            <person name="Beiko R.G."/>
            <person name="Rosenstiel P."/>
            <person name="Hippler M."/>
            <person name="Laroche J."/>
        </authorList>
    </citation>
    <scope>NUCLEOTIDE SEQUENCE [LARGE SCALE GENOMIC DNA]</scope>
    <source>
        <strain evidence="2 3">CCMP1005</strain>
    </source>
</reference>
<feature type="region of interest" description="Disordered" evidence="1">
    <location>
        <begin position="1"/>
        <end position="104"/>
    </location>
</feature>
<dbReference type="AlphaFoldDB" id="K0SZ56"/>
<proteinExistence type="predicted"/>
<name>K0SZ56_THAOC</name>
<keyword evidence="3" id="KW-1185">Reference proteome</keyword>
<evidence type="ECO:0000313" key="3">
    <source>
        <dbReference type="Proteomes" id="UP000266841"/>
    </source>
</evidence>
<evidence type="ECO:0000313" key="2">
    <source>
        <dbReference type="EMBL" id="EJK71648.1"/>
    </source>
</evidence>
<feature type="compositionally biased region" description="Low complexity" evidence="1">
    <location>
        <begin position="51"/>
        <end position="66"/>
    </location>
</feature>
<comment type="caution">
    <text evidence="2">The sequence shown here is derived from an EMBL/GenBank/DDBJ whole genome shotgun (WGS) entry which is preliminary data.</text>
</comment>
<evidence type="ECO:0000256" key="1">
    <source>
        <dbReference type="SAM" id="MobiDB-lite"/>
    </source>
</evidence>
<dbReference type="EMBL" id="AGNL01006966">
    <property type="protein sequence ID" value="EJK71648.1"/>
    <property type="molecule type" value="Genomic_DNA"/>
</dbReference>
<gene>
    <name evidence="2" type="ORF">THAOC_06889</name>
</gene>
<feature type="compositionally biased region" description="Acidic residues" evidence="1">
    <location>
        <begin position="1"/>
        <end position="15"/>
    </location>
</feature>
<feature type="compositionally biased region" description="Polar residues" evidence="1">
    <location>
        <begin position="95"/>
        <end position="104"/>
    </location>
</feature>
<sequence>MEADESITSLVDEEPSCMVEPTRAAGPTVSSSVMASIPAAGPTVPVPTADPTPDAEPVAPSSLTEPLPLPTEPVARPEDVATMPVEGPACAPEGGNNSSCARGR</sequence>
<dbReference type="Proteomes" id="UP000266841">
    <property type="component" value="Unassembled WGS sequence"/>
</dbReference>
<organism evidence="2 3">
    <name type="scientific">Thalassiosira oceanica</name>
    <name type="common">Marine diatom</name>
    <dbReference type="NCBI Taxonomy" id="159749"/>
    <lineage>
        <taxon>Eukaryota</taxon>
        <taxon>Sar</taxon>
        <taxon>Stramenopiles</taxon>
        <taxon>Ochrophyta</taxon>
        <taxon>Bacillariophyta</taxon>
        <taxon>Coscinodiscophyceae</taxon>
        <taxon>Thalassiosirophycidae</taxon>
        <taxon>Thalassiosirales</taxon>
        <taxon>Thalassiosiraceae</taxon>
        <taxon>Thalassiosira</taxon>
    </lineage>
</organism>
<protein>
    <submittedName>
        <fullName evidence="2">Uncharacterized protein</fullName>
    </submittedName>
</protein>